<evidence type="ECO:0000313" key="2">
    <source>
        <dbReference type="EMBL" id="MDT0344064.1"/>
    </source>
</evidence>
<dbReference type="EMBL" id="JAVREL010000008">
    <property type="protein sequence ID" value="MDT0344064.1"/>
    <property type="molecule type" value="Genomic_DNA"/>
</dbReference>
<sequence>MDPRVLTLRAAVDRLRRDLRAYPATLADREVADRELATLDCALAAGVPDTAVLGHALLLIAAAAGSVSALAAGVHQLRQAVELFGVPHHPTETGWSAAHYN</sequence>
<comment type="caution">
    <text evidence="2">The sequence shown here is derived from an EMBL/GenBank/DDBJ whole genome shotgun (WGS) entry which is preliminary data.</text>
</comment>
<dbReference type="Pfam" id="PF19380">
    <property type="entry name" value="DUF5955"/>
    <property type="match status" value="1"/>
</dbReference>
<keyword evidence="1" id="KW-1133">Transmembrane helix</keyword>
<evidence type="ECO:0000256" key="1">
    <source>
        <dbReference type="SAM" id="Phobius"/>
    </source>
</evidence>
<protein>
    <submittedName>
        <fullName evidence="2">DUF5955 family protein</fullName>
    </submittedName>
</protein>
<name>A0ABU2MU09_9ACTN</name>
<accession>A0ABU2MU09</accession>
<dbReference type="Proteomes" id="UP001183246">
    <property type="component" value="Unassembled WGS sequence"/>
</dbReference>
<gene>
    <name evidence="2" type="ORF">RM590_15770</name>
</gene>
<keyword evidence="1" id="KW-0472">Membrane</keyword>
<feature type="transmembrane region" description="Helical" evidence="1">
    <location>
        <begin position="52"/>
        <end position="74"/>
    </location>
</feature>
<proteinExistence type="predicted"/>
<evidence type="ECO:0000313" key="3">
    <source>
        <dbReference type="Proteomes" id="UP001183246"/>
    </source>
</evidence>
<organism evidence="2 3">
    <name type="scientific">Streptomyces litchfieldiae</name>
    <dbReference type="NCBI Taxonomy" id="3075543"/>
    <lineage>
        <taxon>Bacteria</taxon>
        <taxon>Bacillati</taxon>
        <taxon>Actinomycetota</taxon>
        <taxon>Actinomycetes</taxon>
        <taxon>Kitasatosporales</taxon>
        <taxon>Streptomycetaceae</taxon>
        <taxon>Streptomyces</taxon>
    </lineage>
</organism>
<reference evidence="3" key="1">
    <citation type="submission" date="2023-07" db="EMBL/GenBank/DDBJ databases">
        <title>30 novel species of actinomycetes from the DSMZ collection.</title>
        <authorList>
            <person name="Nouioui I."/>
        </authorList>
    </citation>
    <scope>NUCLEOTIDE SEQUENCE [LARGE SCALE GENOMIC DNA]</scope>
    <source>
        <strain evidence="3">DSM 44938</strain>
    </source>
</reference>
<dbReference type="InterPro" id="IPR045999">
    <property type="entry name" value="DUF5955"/>
</dbReference>
<keyword evidence="3" id="KW-1185">Reference proteome</keyword>
<keyword evidence="1" id="KW-0812">Transmembrane</keyword>